<dbReference type="SMART" id="SM00342">
    <property type="entry name" value="HTH_ARAC"/>
    <property type="match status" value="1"/>
</dbReference>
<proteinExistence type="predicted"/>
<comment type="caution">
    <text evidence="4">The sequence shown here is derived from an EMBL/GenBank/DDBJ whole genome shotgun (WGS) entry which is preliminary data.</text>
</comment>
<dbReference type="EMBL" id="RUTY01000030">
    <property type="protein sequence ID" value="MLE32535.1"/>
    <property type="molecule type" value="Genomic_DNA"/>
</dbReference>
<dbReference type="PANTHER" id="PTHR47893:SF1">
    <property type="entry name" value="REGULATORY PROTEIN PCHR"/>
    <property type="match status" value="1"/>
</dbReference>
<protein>
    <submittedName>
        <fullName evidence="4">AraC family transcriptional regulator</fullName>
    </submittedName>
</protein>
<dbReference type="InterPro" id="IPR053142">
    <property type="entry name" value="PchR_regulatory_protein"/>
</dbReference>
<dbReference type="GO" id="GO:0043565">
    <property type="term" value="F:sequence-specific DNA binding"/>
    <property type="evidence" value="ECO:0007669"/>
    <property type="project" value="InterPro"/>
</dbReference>
<dbReference type="PANTHER" id="PTHR47893">
    <property type="entry name" value="REGULATORY PROTEIN PCHR"/>
    <property type="match status" value="1"/>
</dbReference>
<dbReference type="GO" id="GO:0003700">
    <property type="term" value="F:DNA-binding transcription factor activity"/>
    <property type="evidence" value="ECO:0007669"/>
    <property type="project" value="InterPro"/>
</dbReference>
<keyword evidence="2" id="KW-0804">Transcription</keyword>
<accession>A0A3R0U5U4</accession>
<dbReference type="AlphaFoldDB" id="A0A3R0U5U4"/>
<reference evidence="4" key="1">
    <citation type="submission" date="2018-10" db="EMBL/GenBank/DDBJ databases">
        <authorList>
            <consortium name="PulseNet: The National Subtyping Network for Foodborne Disease Surveillance"/>
            <person name="Tarr C.L."/>
            <person name="Trees E."/>
            <person name="Katz L.S."/>
            <person name="Carleton-Romer H.A."/>
            <person name="Stroika S."/>
            <person name="Kucerova Z."/>
            <person name="Roache K.F."/>
            <person name="Sabol A.L."/>
            <person name="Besser J."/>
            <person name="Gerner-Smidt P."/>
        </authorList>
    </citation>
    <scope>NUCLEOTIDE SEQUENCE [LARGE SCALE GENOMIC DNA]</scope>
    <source>
        <strain evidence="4">PNUSAS056479</strain>
    </source>
</reference>
<gene>
    <name evidence="4" type="ORF">EBH50_21905</name>
</gene>
<dbReference type="InterPro" id="IPR009057">
    <property type="entry name" value="Homeodomain-like_sf"/>
</dbReference>
<dbReference type="SUPFAM" id="SSF46689">
    <property type="entry name" value="Homeodomain-like"/>
    <property type="match status" value="2"/>
</dbReference>
<dbReference type="PROSITE" id="PS01124">
    <property type="entry name" value="HTH_ARAC_FAMILY_2"/>
    <property type="match status" value="1"/>
</dbReference>
<organism evidence="4">
    <name type="scientific">Salmonella enterica</name>
    <name type="common">Salmonella choleraesuis</name>
    <dbReference type="NCBI Taxonomy" id="28901"/>
    <lineage>
        <taxon>Bacteria</taxon>
        <taxon>Pseudomonadati</taxon>
        <taxon>Pseudomonadota</taxon>
        <taxon>Gammaproteobacteria</taxon>
        <taxon>Enterobacterales</taxon>
        <taxon>Enterobacteriaceae</taxon>
        <taxon>Salmonella</taxon>
    </lineage>
</organism>
<evidence type="ECO:0000313" key="4">
    <source>
        <dbReference type="EMBL" id="MLE32535.1"/>
    </source>
</evidence>
<dbReference type="Pfam" id="PF12833">
    <property type="entry name" value="HTH_18"/>
    <property type="match status" value="1"/>
</dbReference>
<name>A0A3R0U5U4_SALER</name>
<dbReference type="InterPro" id="IPR018060">
    <property type="entry name" value="HTH_AraC"/>
</dbReference>
<evidence type="ECO:0000256" key="1">
    <source>
        <dbReference type="ARBA" id="ARBA00023015"/>
    </source>
</evidence>
<dbReference type="Proteomes" id="UP000885317">
    <property type="component" value="Unassembled WGS sequence"/>
</dbReference>
<sequence length="263" mass="29838">MSKHCSKNGDENTVIRLDLGGEATLFTLCDQYLLLAMQTPGPKILLIHAGEAHLSNASHAHRVESGHCVVCDTADIFQSSLDCCGILFRSELFDNMCETSMDVCVLPSSLRILLRELFHDRSCSGLKPSRFYLRAKCHELLVQLIEWHLRSPMTHKCSSHDIDCVEKVMNIIKQHLADPPGLSELSRRVGINETKLKRLFREHYGSPVFVCLKELRLQQARHLIQSSDLPLREIVSLIGMRSGGYFAQAYRQRFGVLPHETRE</sequence>
<evidence type="ECO:0000256" key="2">
    <source>
        <dbReference type="ARBA" id="ARBA00023163"/>
    </source>
</evidence>
<evidence type="ECO:0000259" key="3">
    <source>
        <dbReference type="PROSITE" id="PS01124"/>
    </source>
</evidence>
<dbReference type="Gene3D" id="1.10.10.60">
    <property type="entry name" value="Homeodomain-like"/>
    <property type="match status" value="1"/>
</dbReference>
<feature type="domain" description="HTH araC/xylS-type" evidence="3">
    <location>
        <begin position="166"/>
        <end position="263"/>
    </location>
</feature>
<keyword evidence="1" id="KW-0805">Transcription regulation</keyword>